<keyword evidence="5" id="KW-0862">Zinc</keyword>
<proteinExistence type="predicted"/>
<feature type="domain" description="C2H2-type" evidence="10">
    <location>
        <begin position="394"/>
        <end position="421"/>
    </location>
</feature>
<keyword evidence="4 9" id="KW-0863">Zinc-finger</keyword>
<feature type="domain" description="C2H2-type" evidence="10">
    <location>
        <begin position="320"/>
        <end position="342"/>
    </location>
</feature>
<dbReference type="PANTHER" id="PTHR24399">
    <property type="entry name" value="ZINC FINGER AND BTB DOMAIN-CONTAINING"/>
    <property type="match status" value="1"/>
</dbReference>
<dbReference type="PROSITE" id="PS50157">
    <property type="entry name" value="ZINC_FINGER_C2H2_2"/>
    <property type="match status" value="9"/>
</dbReference>
<keyword evidence="7" id="KW-0804">Transcription</keyword>
<reference evidence="11 12" key="1">
    <citation type="submission" date="2020-11" db="EMBL/GenBank/DDBJ databases">
        <authorList>
            <person name="Wallbank WR R."/>
            <person name="Pardo Diaz C."/>
            <person name="Kozak K."/>
            <person name="Martin S."/>
            <person name="Jiggins C."/>
            <person name="Moest M."/>
            <person name="Warren A I."/>
            <person name="Generalovic N T."/>
            <person name="Byers J.R.P. K."/>
            <person name="Montejo-Kovacevich G."/>
            <person name="Yen C E."/>
        </authorList>
    </citation>
    <scope>NUCLEOTIDE SEQUENCE [LARGE SCALE GENOMIC DNA]</scope>
</reference>
<comment type="subcellular location">
    <subcellularLocation>
        <location evidence="1">Nucleus</location>
    </subcellularLocation>
</comment>
<dbReference type="InterPro" id="IPR036236">
    <property type="entry name" value="Znf_C2H2_sf"/>
</dbReference>
<evidence type="ECO:0000256" key="8">
    <source>
        <dbReference type="ARBA" id="ARBA00023242"/>
    </source>
</evidence>
<dbReference type="Pfam" id="PF13894">
    <property type="entry name" value="zf-C2H2_4"/>
    <property type="match status" value="1"/>
</dbReference>
<dbReference type="Proteomes" id="UP000594454">
    <property type="component" value="Chromosome 4"/>
</dbReference>
<dbReference type="InterPro" id="IPR013087">
    <property type="entry name" value="Znf_C2H2_type"/>
</dbReference>
<dbReference type="EMBL" id="LR899012">
    <property type="protein sequence ID" value="CAD7087000.1"/>
    <property type="molecule type" value="Genomic_DNA"/>
</dbReference>
<dbReference type="AlphaFoldDB" id="A0A7R8YYQ2"/>
<organism evidence="11 12">
    <name type="scientific">Hermetia illucens</name>
    <name type="common">Black soldier fly</name>
    <dbReference type="NCBI Taxonomy" id="343691"/>
    <lineage>
        <taxon>Eukaryota</taxon>
        <taxon>Metazoa</taxon>
        <taxon>Ecdysozoa</taxon>
        <taxon>Arthropoda</taxon>
        <taxon>Hexapoda</taxon>
        <taxon>Insecta</taxon>
        <taxon>Pterygota</taxon>
        <taxon>Neoptera</taxon>
        <taxon>Endopterygota</taxon>
        <taxon>Diptera</taxon>
        <taxon>Brachycera</taxon>
        <taxon>Stratiomyomorpha</taxon>
        <taxon>Stratiomyidae</taxon>
        <taxon>Hermetiinae</taxon>
        <taxon>Hermetia</taxon>
    </lineage>
</organism>
<evidence type="ECO:0000256" key="9">
    <source>
        <dbReference type="PROSITE-ProRule" id="PRU00042"/>
    </source>
</evidence>
<keyword evidence="3" id="KW-0677">Repeat</keyword>
<dbReference type="FunFam" id="3.30.160.60:FF:000065">
    <property type="entry name" value="B-cell CLL/lymphoma 6, member B"/>
    <property type="match status" value="1"/>
</dbReference>
<keyword evidence="8" id="KW-0539">Nucleus</keyword>
<dbReference type="OrthoDB" id="427030at2759"/>
<evidence type="ECO:0000313" key="12">
    <source>
        <dbReference type="Proteomes" id="UP000594454"/>
    </source>
</evidence>
<dbReference type="GO" id="GO:0005654">
    <property type="term" value="C:nucleoplasm"/>
    <property type="evidence" value="ECO:0007669"/>
    <property type="project" value="TreeGrafter"/>
</dbReference>
<feature type="domain" description="C2H2-type" evidence="10">
    <location>
        <begin position="422"/>
        <end position="449"/>
    </location>
</feature>
<name>A0A7R8YYQ2_HERIL</name>
<sequence length="791" mass="91092">MLFRTEGFPEQICTTCLNDVKRAYAFKLRCECSETILYQLQETNHILNLADFDFDSVYAQTAIQYNENQMKHWNETEPVSENVLEITDSVMNFLQIETADEEISDDALQIELNTIVQQKVYVKSKLETVNGESKEEESGKIEVENGGFLVCSACPAGFRSRDLLRTHVIDYHTNGNVCILCNQEFECIWTHSEKHLLPRLQCSHCNQKFEYRPLLNAHLRTHMVKNEETGKLEFKCERCPKTFATHHDYMSHRRTHSEDRPFSCDTCGMAFKRRDKLKAHMTSHSDERPFECNLCQSRFKRKDNLTSHMKSVHLQGDKVFKCNICDKAFKFKDKLKAHMNTHLRLFSCETCHAGFPRKESLDRHIEQKHRTEKASTQGAAAVPIKTETVEMKPFQCSICKKEFSLQEALSNHMKTHVKKVELKCELCSKIFSQSNKLKSHMITHTDVRPFQCTFCPSLFKRKDNLNRHMKKHSRTKVGTTNLRSSDRKVEACEIKYENHFLPSENCDNELNNAIGHSQLNEYSQVDSIKQENDIDSISDGSFTVMVHSVVNNSNFPADTETEDHSQVKYGPNDNFCVQEIKTEEFLIDLPDNSSYVADKHRTTNDITIAKDFCDHSTVNHTITTVPAFANQTVDNHKDSRDSGDDMQNHRVVRVANENVTTDNFNYRKNYSTISPASDSYTIANLLSINQKELTSREQHFPLAQEPGIPENCEIKTEALPDRAEFANHANHKNDTGQLLDESHNHFDHTNNVQLDENSDNRSYILTKTVTDVVHNVNSETFESTLIKTEPV</sequence>
<dbReference type="SMART" id="SM00355">
    <property type="entry name" value="ZnF_C2H2"/>
    <property type="match status" value="10"/>
</dbReference>
<evidence type="ECO:0000256" key="7">
    <source>
        <dbReference type="ARBA" id="ARBA00023163"/>
    </source>
</evidence>
<dbReference type="Pfam" id="PF00096">
    <property type="entry name" value="zf-C2H2"/>
    <property type="match status" value="7"/>
</dbReference>
<evidence type="ECO:0000256" key="6">
    <source>
        <dbReference type="ARBA" id="ARBA00023015"/>
    </source>
</evidence>
<dbReference type="GO" id="GO:0001817">
    <property type="term" value="P:regulation of cytokine production"/>
    <property type="evidence" value="ECO:0007669"/>
    <property type="project" value="TreeGrafter"/>
</dbReference>
<feature type="domain" description="C2H2-type" evidence="10">
    <location>
        <begin position="450"/>
        <end position="477"/>
    </location>
</feature>
<evidence type="ECO:0000256" key="4">
    <source>
        <dbReference type="ARBA" id="ARBA00022771"/>
    </source>
</evidence>
<dbReference type="PROSITE" id="PS00028">
    <property type="entry name" value="ZINC_FINGER_C2H2_1"/>
    <property type="match status" value="10"/>
</dbReference>
<protein>
    <recommendedName>
        <fullName evidence="10">C2H2-type domain-containing protein</fullName>
    </recommendedName>
</protein>
<dbReference type="GO" id="GO:0008270">
    <property type="term" value="F:zinc ion binding"/>
    <property type="evidence" value="ECO:0007669"/>
    <property type="project" value="UniProtKB-KW"/>
</dbReference>
<evidence type="ECO:0000256" key="2">
    <source>
        <dbReference type="ARBA" id="ARBA00022723"/>
    </source>
</evidence>
<dbReference type="FunFam" id="3.30.160.60:FF:000446">
    <property type="entry name" value="Zinc finger protein"/>
    <property type="match status" value="1"/>
</dbReference>
<dbReference type="GO" id="GO:0002682">
    <property type="term" value="P:regulation of immune system process"/>
    <property type="evidence" value="ECO:0007669"/>
    <property type="project" value="TreeGrafter"/>
</dbReference>
<dbReference type="FunFam" id="3.30.160.60:FF:000145">
    <property type="entry name" value="Zinc finger protein 574"/>
    <property type="match status" value="3"/>
</dbReference>
<evidence type="ECO:0000313" key="11">
    <source>
        <dbReference type="EMBL" id="CAD7087000.1"/>
    </source>
</evidence>
<feature type="domain" description="C2H2-type" evidence="10">
    <location>
        <begin position="234"/>
        <end position="261"/>
    </location>
</feature>
<dbReference type="InParanoid" id="A0A7R8YYQ2"/>
<evidence type="ECO:0000259" key="10">
    <source>
        <dbReference type="PROSITE" id="PS50157"/>
    </source>
</evidence>
<gene>
    <name evidence="11" type="ORF">HERILL_LOCUS9734</name>
</gene>
<dbReference type="GO" id="GO:0001227">
    <property type="term" value="F:DNA-binding transcription repressor activity, RNA polymerase II-specific"/>
    <property type="evidence" value="ECO:0007669"/>
    <property type="project" value="TreeGrafter"/>
</dbReference>
<dbReference type="Gene3D" id="3.30.160.60">
    <property type="entry name" value="Classic Zinc Finger"/>
    <property type="match status" value="8"/>
</dbReference>
<feature type="domain" description="C2H2-type" evidence="10">
    <location>
        <begin position="200"/>
        <end position="227"/>
    </location>
</feature>
<evidence type="ECO:0000256" key="5">
    <source>
        <dbReference type="ARBA" id="ARBA00022833"/>
    </source>
</evidence>
<accession>A0A7R8YYQ2</accession>
<feature type="domain" description="C2H2-type" evidence="10">
    <location>
        <begin position="262"/>
        <end position="289"/>
    </location>
</feature>
<dbReference type="PANTHER" id="PTHR24399:SF23">
    <property type="entry name" value="C2H2-TYPE DOMAIN-CONTAINING PROTEIN"/>
    <property type="match status" value="1"/>
</dbReference>
<dbReference type="GO" id="GO:0000978">
    <property type="term" value="F:RNA polymerase II cis-regulatory region sequence-specific DNA binding"/>
    <property type="evidence" value="ECO:0007669"/>
    <property type="project" value="TreeGrafter"/>
</dbReference>
<feature type="domain" description="C2H2-type" evidence="10">
    <location>
        <begin position="346"/>
        <end position="374"/>
    </location>
</feature>
<evidence type="ECO:0000256" key="3">
    <source>
        <dbReference type="ARBA" id="ARBA00022737"/>
    </source>
</evidence>
<keyword evidence="2" id="KW-0479">Metal-binding</keyword>
<keyword evidence="12" id="KW-1185">Reference proteome</keyword>
<dbReference type="SUPFAM" id="SSF57667">
    <property type="entry name" value="beta-beta-alpha zinc fingers"/>
    <property type="match status" value="5"/>
</dbReference>
<evidence type="ECO:0000256" key="1">
    <source>
        <dbReference type="ARBA" id="ARBA00004123"/>
    </source>
</evidence>
<keyword evidence="6" id="KW-0805">Transcription regulation</keyword>
<feature type="domain" description="C2H2-type" evidence="10">
    <location>
        <begin position="290"/>
        <end position="318"/>
    </location>
</feature>